<dbReference type="PANTHER" id="PTHR11552:SF210">
    <property type="entry name" value="GLUCOSE-METHANOL-CHOLINE OXIDOREDUCTASE N-TERMINAL DOMAIN-CONTAINING PROTEIN-RELATED"/>
    <property type="match status" value="1"/>
</dbReference>
<organism evidence="5 6">
    <name type="scientific">Capronia coronata CBS 617.96</name>
    <dbReference type="NCBI Taxonomy" id="1182541"/>
    <lineage>
        <taxon>Eukaryota</taxon>
        <taxon>Fungi</taxon>
        <taxon>Dikarya</taxon>
        <taxon>Ascomycota</taxon>
        <taxon>Pezizomycotina</taxon>
        <taxon>Eurotiomycetes</taxon>
        <taxon>Chaetothyriomycetidae</taxon>
        <taxon>Chaetothyriales</taxon>
        <taxon>Herpotrichiellaceae</taxon>
        <taxon>Capronia</taxon>
    </lineage>
</organism>
<dbReference type="eggNOG" id="KOG1238">
    <property type="taxonomic scope" value="Eukaryota"/>
</dbReference>
<dbReference type="Pfam" id="PF00732">
    <property type="entry name" value="GMC_oxred_N"/>
    <property type="match status" value="1"/>
</dbReference>
<dbReference type="InterPro" id="IPR036188">
    <property type="entry name" value="FAD/NAD-bd_sf"/>
</dbReference>
<protein>
    <recommendedName>
        <fullName evidence="4">Glucose-methanol-choline oxidoreductase N-terminal domain-containing protein</fullName>
    </recommendedName>
</protein>
<dbReference type="GO" id="GO:0050660">
    <property type="term" value="F:flavin adenine dinucleotide binding"/>
    <property type="evidence" value="ECO:0007669"/>
    <property type="project" value="InterPro"/>
</dbReference>
<dbReference type="RefSeq" id="XP_007723431.1">
    <property type="nucleotide sequence ID" value="XM_007725241.1"/>
</dbReference>
<reference evidence="5 6" key="1">
    <citation type="submission" date="2013-03" db="EMBL/GenBank/DDBJ databases">
        <title>The Genome Sequence of Capronia coronata CBS 617.96.</title>
        <authorList>
            <consortium name="The Broad Institute Genomics Platform"/>
            <person name="Cuomo C."/>
            <person name="de Hoog S."/>
            <person name="Gorbushina A."/>
            <person name="Walker B."/>
            <person name="Young S.K."/>
            <person name="Zeng Q."/>
            <person name="Gargeya S."/>
            <person name="Fitzgerald M."/>
            <person name="Haas B."/>
            <person name="Abouelleil A."/>
            <person name="Allen A.W."/>
            <person name="Alvarado L."/>
            <person name="Arachchi H.M."/>
            <person name="Berlin A.M."/>
            <person name="Chapman S.B."/>
            <person name="Gainer-Dewar J."/>
            <person name="Goldberg J."/>
            <person name="Griggs A."/>
            <person name="Gujja S."/>
            <person name="Hansen M."/>
            <person name="Howarth C."/>
            <person name="Imamovic A."/>
            <person name="Ireland A."/>
            <person name="Larimer J."/>
            <person name="McCowan C."/>
            <person name="Murphy C."/>
            <person name="Pearson M."/>
            <person name="Poon T.W."/>
            <person name="Priest M."/>
            <person name="Roberts A."/>
            <person name="Saif S."/>
            <person name="Shea T."/>
            <person name="Sisk P."/>
            <person name="Sykes S."/>
            <person name="Wortman J."/>
            <person name="Nusbaum C."/>
            <person name="Birren B."/>
        </authorList>
    </citation>
    <scope>NUCLEOTIDE SEQUENCE [LARGE SCALE GENOMIC DNA]</scope>
    <source>
        <strain evidence="5 6">CBS 617.96</strain>
    </source>
</reference>
<dbReference type="Gene3D" id="3.50.50.60">
    <property type="entry name" value="FAD/NAD(P)-binding domain"/>
    <property type="match status" value="1"/>
</dbReference>
<keyword evidence="2 3" id="KW-0274">FAD</keyword>
<evidence type="ECO:0000259" key="4">
    <source>
        <dbReference type="PROSITE" id="PS00623"/>
    </source>
</evidence>
<dbReference type="GeneID" id="19159230"/>
<dbReference type="InterPro" id="IPR000172">
    <property type="entry name" value="GMC_OxRdtase_N"/>
</dbReference>
<dbReference type="SUPFAM" id="SSF51905">
    <property type="entry name" value="FAD/NAD(P)-binding domain"/>
    <property type="match status" value="1"/>
</dbReference>
<dbReference type="SUPFAM" id="SSF54373">
    <property type="entry name" value="FAD-linked reductases, C-terminal domain"/>
    <property type="match status" value="1"/>
</dbReference>
<evidence type="ECO:0000256" key="1">
    <source>
        <dbReference type="ARBA" id="ARBA00010790"/>
    </source>
</evidence>
<keyword evidence="3" id="KW-0285">Flavoprotein</keyword>
<feature type="binding site" evidence="2">
    <location>
        <position position="274"/>
    </location>
    <ligand>
        <name>FAD</name>
        <dbReference type="ChEBI" id="CHEBI:57692"/>
    </ligand>
</feature>
<feature type="domain" description="Glucose-methanol-choline oxidoreductase N-terminal" evidence="4">
    <location>
        <begin position="117"/>
        <end position="140"/>
    </location>
</feature>
<comment type="similarity">
    <text evidence="1 3">Belongs to the GMC oxidoreductase family.</text>
</comment>
<dbReference type="Pfam" id="PF05199">
    <property type="entry name" value="GMC_oxred_C"/>
    <property type="match status" value="1"/>
</dbReference>
<accession>W9YED0</accession>
<dbReference type="AlphaFoldDB" id="W9YED0"/>
<dbReference type="STRING" id="1182541.W9YED0"/>
<comment type="caution">
    <text evidence="5">The sequence shown here is derived from an EMBL/GenBank/DDBJ whole genome shotgun (WGS) entry which is preliminary data.</text>
</comment>
<dbReference type="PANTHER" id="PTHR11552">
    <property type="entry name" value="GLUCOSE-METHANOL-CHOLINE GMC OXIDOREDUCTASE"/>
    <property type="match status" value="1"/>
</dbReference>
<dbReference type="HOGENOM" id="CLU_002865_6_0_1"/>
<dbReference type="PROSITE" id="PS00623">
    <property type="entry name" value="GMC_OXRED_1"/>
    <property type="match status" value="1"/>
</dbReference>
<dbReference type="GO" id="GO:0016614">
    <property type="term" value="F:oxidoreductase activity, acting on CH-OH group of donors"/>
    <property type="evidence" value="ECO:0007669"/>
    <property type="project" value="InterPro"/>
</dbReference>
<gene>
    <name evidence="5" type="ORF">A1O1_04347</name>
</gene>
<sequence length="653" mass="70426">MAATNVVDGANGANGMNGMNGSQKSALVSVEEFTGEQSYDYLICGGGTAGLTVAARLTENPEITVGVIEAGKNRLGDPLVDIPAMFIQMLGNKEYDWAFDTVPQAGNKDRVHQVARGRALGGSSAINYMMYVRGSDQDYNDWAELANDPSWSSKRMKEYMRKHQTLEPIDESITDRSSMPFVSGNHGTSGPVHTSFNDFRLPIEDDIVKAADQASGFDKKPTDPWSGDHIGFYNTLGAVVRTGPDKGKRSYAARGYFQPNEHRPNLKVITESLVSKIILEDKTAVGVEFIHNGQKHTIKANREVIVAGGVINSPQILELSGIGDPKILQAAGVECLVDLPSVGNNYQDHVVTGTVYQLAEGQMSGDSIYKPEVMAAAQKALTENQGGPLTAIQTVQGFFPCALFLEEGELDQIVDSIASTQASATPFQKKQLDQVIAHLRNSHSANLQFVFIGATGDFKHGVSDQSQLWPPPADTSAPDGISLVVCLQYPASRGHVHITSADPTTYPEVDPAYLHHEADVAVLAAGIKFLEALAHDAPALKGKLGPRVQPDPSIIPALDTVEQRRAAVREVCIGEYHSCGTCAMGDTVDSRLKVRGGVQNLRVVDASVFPNHVSGNIVSSVYMVAERAADLIKEDWDYGVLNRVKQEQMKASL</sequence>
<dbReference type="InterPro" id="IPR007867">
    <property type="entry name" value="GMC_OxRtase_C"/>
</dbReference>
<name>W9YED0_9EURO</name>
<keyword evidence="6" id="KW-1185">Reference proteome</keyword>
<dbReference type="InterPro" id="IPR012132">
    <property type="entry name" value="GMC_OxRdtase"/>
</dbReference>
<evidence type="ECO:0000313" key="5">
    <source>
        <dbReference type="EMBL" id="EXJ91237.1"/>
    </source>
</evidence>
<evidence type="ECO:0000256" key="3">
    <source>
        <dbReference type="RuleBase" id="RU003968"/>
    </source>
</evidence>
<dbReference type="Proteomes" id="UP000019484">
    <property type="component" value="Unassembled WGS sequence"/>
</dbReference>
<evidence type="ECO:0000256" key="2">
    <source>
        <dbReference type="PIRSR" id="PIRSR000137-2"/>
    </source>
</evidence>
<dbReference type="OrthoDB" id="269227at2759"/>
<comment type="cofactor">
    <cofactor evidence="2">
        <name>FAD</name>
        <dbReference type="ChEBI" id="CHEBI:57692"/>
    </cofactor>
</comment>
<proteinExistence type="inferred from homology"/>
<dbReference type="PIRSF" id="PIRSF000137">
    <property type="entry name" value="Alcohol_oxidase"/>
    <property type="match status" value="1"/>
</dbReference>
<dbReference type="Gene3D" id="3.30.560.10">
    <property type="entry name" value="Glucose Oxidase, domain 3"/>
    <property type="match status" value="1"/>
</dbReference>
<dbReference type="EMBL" id="AMWN01000003">
    <property type="protein sequence ID" value="EXJ91237.1"/>
    <property type="molecule type" value="Genomic_DNA"/>
</dbReference>
<evidence type="ECO:0000313" key="6">
    <source>
        <dbReference type="Proteomes" id="UP000019484"/>
    </source>
</evidence>